<evidence type="ECO:0000259" key="5">
    <source>
        <dbReference type="Pfam" id="PF00551"/>
    </source>
</evidence>
<evidence type="ECO:0000256" key="1">
    <source>
        <dbReference type="ARBA" id="ARBA00022563"/>
    </source>
</evidence>
<dbReference type="InterPro" id="IPR044074">
    <property type="entry name" value="PurU_ACT"/>
</dbReference>
<evidence type="ECO:0000256" key="3">
    <source>
        <dbReference type="HAMAP-Rule" id="MF_01927"/>
    </source>
</evidence>
<dbReference type="InterPro" id="IPR036477">
    <property type="entry name" value="Formyl_transf_N_sf"/>
</dbReference>
<evidence type="ECO:0000256" key="4">
    <source>
        <dbReference type="NCBIfam" id="TIGR00655"/>
    </source>
</evidence>
<comment type="catalytic activity">
    <reaction evidence="3">
        <text>(6R)-10-formyltetrahydrofolate + H2O = (6S)-5,6,7,8-tetrahydrofolate + formate + H(+)</text>
        <dbReference type="Rhea" id="RHEA:19833"/>
        <dbReference type="ChEBI" id="CHEBI:15377"/>
        <dbReference type="ChEBI" id="CHEBI:15378"/>
        <dbReference type="ChEBI" id="CHEBI:15740"/>
        <dbReference type="ChEBI" id="CHEBI:57453"/>
        <dbReference type="ChEBI" id="CHEBI:195366"/>
        <dbReference type="EC" id="3.5.1.10"/>
    </reaction>
</comment>
<dbReference type="Proteomes" id="UP000016480">
    <property type="component" value="Unassembled WGS sequence"/>
</dbReference>
<dbReference type="AlphaFoldDB" id="A0A8T0CDL0"/>
<name>A0A8T0CDL0_9GAMM</name>
<comment type="similarity">
    <text evidence="3">Belongs to the PurU family.</text>
</comment>
<protein>
    <recommendedName>
        <fullName evidence="3 4">Formyltetrahydrofolate deformylase</fullName>
        <ecNumber evidence="3 4">3.5.1.10</ecNumber>
    </recommendedName>
    <alternativeName>
        <fullName evidence="3">Formyl-FH(4) hydrolase</fullName>
    </alternativeName>
</protein>
<evidence type="ECO:0000313" key="7">
    <source>
        <dbReference type="Proteomes" id="UP000016480"/>
    </source>
</evidence>
<sequence length="284" mass="31727">MKTYGNEDMSIVLTTQCRDDVGLIAKVTGLCFEHNLNIVRNNEFVDNAGERFFMRTELTGTISETFLPQLRSALPDGAQVHLHGNEKTKVVLLATKEAHCLGGMLLKQYENAFNVEIQAVIANYDTLKPLVEGFGVPFHLVSHQGLTREQHDDAMAKVIERYQPDFIGLAKYMRVLSPEFVARFSNQIINIHHSFLPAFIGAKPYHQAFERGVKIIGATAHFVNDELDEGPIIMQDITQVSHADSAEAMAKMGRDIEKVVFCKAIQLAAEHKLFINGNKTVVFA</sequence>
<comment type="pathway">
    <text evidence="3">Purine metabolism; IMP biosynthesis via de novo pathway; formate from 10-formyl-5,6,7,8-tetrahydrofolate: step 1/1.</text>
</comment>
<dbReference type="InterPro" id="IPR045865">
    <property type="entry name" value="ACT-like_dom_sf"/>
</dbReference>
<dbReference type="GO" id="GO:0006730">
    <property type="term" value="P:one-carbon metabolic process"/>
    <property type="evidence" value="ECO:0007669"/>
    <property type="project" value="UniProtKB-KW"/>
</dbReference>
<dbReference type="Pfam" id="PF00551">
    <property type="entry name" value="Formyl_trans_N"/>
    <property type="match status" value="1"/>
</dbReference>
<dbReference type="NCBIfam" id="TIGR00655">
    <property type="entry name" value="PurU"/>
    <property type="match status" value="1"/>
</dbReference>
<dbReference type="SUPFAM" id="SSF53328">
    <property type="entry name" value="Formyltransferase"/>
    <property type="match status" value="1"/>
</dbReference>
<dbReference type="GO" id="GO:0008864">
    <property type="term" value="F:formyltetrahydrofolate deformylase activity"/>
    <property type="evidence" value="ECO:0007669"/>
    <property type="project" value="UniProtKB-UniRule"/>
</dbReference>
<dbReference type="PRINTS" id="PR01575">
    <property type="entry name" value="FFH4HYDRLASE"/>
</dbReference>
<dbReference type="Gene3D" id="3.40.50.170">
    <property type="entry name" value="Formyl transferase, N-terminal domain"/>
    <property type="match status" value="1"/>
</dbReference>
<proteinExistence type="inferred from homology"/>
<dbReference type="PANTHER" id="PTHR42706">
    <property type="entry name" value="FORMYLTETRAHYDROFOLATE DEFORMYLASE"/>
    <property type="match status" value="1"/>
</dbReference>
<gene>
    <name evidence="3 6" type="primary">purU</name>
    <name evidence="6" type="ORF">PRUB_a1859</name>
</gene>
<dbReference type="PIRSF" id="PIRSF036480">
    <property type="entry name" value="FormyFH4_hydr"/>
    <property type="match status" value="1"/>
</dbReference>
<evidence type="ECO:0000313" key="6">
    <source>
        <dbReference type="EMBL" id="KAF7788793.1"/>
    </source>
</evidence>
<dbReference type="EMBL" id="AHCD03000020">
    <property type="protein sequence ID" value="KAF7788793.1"/>
    <property type="molecule type" value="Genomic_DNA"/>
</dbReference>
<keyword evidence="3" id="KW-0658">Purine biosynthesis</keyword>
<accession>A0A8T0CDL0</accession>
<reference evidence="6 7" key="1">
    <citation type="journal article" date="2012" name="J. Bacteriol.">
        <title>Genome sequence of the cycloprodigiosin-producing bacterial strain Pseudoalteromonas rubra ATCC 29570(T).</title>
        <authorList>
            <person name="Xie B.B."/>
            <person name="Shu Y.L."/>
            <person name="Qin Q.L."/>
            <person name="Rong J.C."/>
            <person name="Zhang X.Y."/>
            <person name="Chen X.L."/>
            <person name="Zhou B.C."/>
            <person name="Zhang Y.Z."/>
        </authorList>
    </citation>
    <scope>NUCLEOTIDE SEQUENCE [LARGE SCALE GENOMIC DNA]</scope>
    <source>
        <strain evidence="6 7">DSM 6842</strain>
    </source>
</reference>
<dbReference type="Gene3D" id="3.30.70.260">
    <property type="match status" value="1"/>
</dbReference>
<keyword evidence="2 3" id="KW-0378">Hydrolase</keyword>
<keyword evidence="1 3" id="KW-0554">One-carbon metabolism</keyword>
<dbReference type="HAMAP" id="MF_01927">
    <property type="entry name" value="PurU"/>
    <property type="match status" value="1"/>
</dbReference>
<dbReference type="SUPFAM" id="SSF55021">
    <property type="entry name" value="ACT-like"/>
    <property type="match status" value="1"/>
</dbReference>
<feature type="domain" description="Formyl transferase N-terminal" evidence="5">
    <location>
        <begin position="89"/>
        <end position="265"/>
    </location>
</feature>
<dbReference type="InterPro" id="IPR002376">
    <property type="entry name" value="Formyl_transf_N"/>
</dbReference>
<comment type="function">
    <text evidence="3">Catalyzes the hydrolysis of 10-formyltetrahydrofolate (formyl-FH4) to formate and tetrahydrofolate (FH4).</text>
</comment>
<comment type="caution">
    <text evidence="6">The sequence shown here is derived from an EMBL/GenBank/DDBJ whole genome shotgun (WGS) entry which is preliminary data.</text>
</comment>
<dbReference type="NCBIfam" id="NF004684">
    <property type="entry name" value="PRK06027.1"/>
    <property type="match status" value="1"/>
</dbReference>
<dbReference type="CDD" id="cd04875">
    <property type="entry name" value="ACT_F4HF-DF"/>
    <property type="match status" value="1"/>
</dbReference>
<organism evidence="6 7">
    <name type="scientific">Pseudoalteromonas rubra</name>
    <dbReference type="NCBI Taxonomy" id="43658"/>
    <lineage>
        <taxon>Bacteria</taxon>
        <taxon>Pseudomonadati</taxon>
        <taxon>Pseudomonadota</taxon>
        <taxon>Gammaproteobacteria</taxon>
        <taxon>Alteromonadales</taxon>
        <taxon>Pseudoalteromonadaceae</taxon>
        <taxon>Pseudoalteromonas</taxon>
    </lineage>
</organism>
<evidence type="ECO:0000256" key="2">
    <source>
        <dbReference type="ARBA" id="ARBA00022801"/>
    </source>
</evidence>
<dbReference type="GO" id="GO:0006189">
    <property type="term" value="P:'de novo' IMP biosynthetic process"/>
    <property type="evidence" value="ECO:0007669"/>
    <property type="project" value="UniProtKB-UniRule"/>
</dbReference>
<dbReference type="PANTHER" id="PTHR42706:SF1">
    <property type="entry name" value="FORMYLTETRAHYDROFOLATE DEFORMYLASE 2, MITOCHONDRIAL"/>
    <property type="match status" value="1"/>
</dbReference>
<dbReference type="EC" id="3.5.1.10" evidence="3 4"/>
<feature type="active site" evidence="3">
    <location>
        <position position="228"/>
    </location>
</feature>
<dbReference type="InterPro" id="IPR004810">
    <property type="entry name" value="PurU"/>
</dbReference>